<evidence type="ECO:0000313" key="3">
    <source>
        <dbReference type="Proteomes" id="UP000759529"/>
    </source>
</evidence>
<protein>
    <submittedName>
        <fullName evidence="2">Uncharacterized protein</fullName>
    </submittedName>
</protein>
<feature type="transmembrane region" description="Helical" evidence="1">
    <location>
        <begin position="179"/>
        <end position="197"/>
    </location>
</feature>
<dbReference type="EMBL" id="JACSOD020000396">
    <property type="protein sequence ID" value="MBM6498168.1"/>
    <property type="molecule type" value="Genomic_DNA"/>
</dbReference>
<reference evidence="2 3" key="1">
    <citation type="submission" date="2021-02" db="EMBL/GenBank/DDBJ databases">
        <authorList>
            <person name="Jung H.S."/>
            <person name="Chun B.H."/>
            <person name="Jeon C.O."/>
        </authorList>
    </citation>
    <scope>NUCLEOTIDE SEQUENCE [LARGE SCALE GENOMIC DNA]</scope>
    <source>
        <strain evidence="2 3">LMG 25203</strain>
    </source>
</reference>
<keyword evidence="1" id="KW-0812">Transmembrane</keyword>
<comment type="caution">
    <text evidence="2">The sequence shown here is derived from an EMBL/GenBank/DDBJ whole genome shotgun (WGS) entry which is preliminary data.</text>
</comment>
<gene>
    <name evidence="2" type="ORF">H9X54_002500</name>
</gene>
<feature type="transmembrane region" description="Helical" evidence="1">
    <location>
        <begin position="6"/>
        <end position="26"/>
    </location>
</feature>
<feature type="transmembrane region" description="Helical" evidence="1">
    <location>
        <begin position="114"/>
        <end position="132"/>
    </location>
</feature>
<evidence type="ECO:0000256" key="1">
    <source>
        <dbReference type="SAM" id="Phobius"/>
    </source>
</evidence>
<evidence type="ECO:0000313" key="2">
    <source>
        <dbReference type="EMBL" id="MBM6498168.1"/>
    </source>
</evidence>
<feature type="transmembrane region" description="Helical" evidence="1">
    <location>
        <begin position="80"/>
        <end position="98"/>
    </location>
</feature>
<keyword evidence="1" id="KW-1133">Transmembrane helix</keyword>
<proteinExistence type="predicted"/>
<feature type="transmembrane region" description="Helical" evidence="1">
    <location>
        <begin position="144"/>
        <end position="167"/>
    </location>
</feature>
<keyword evidence="3" id="KW-1185">Reference proteome</keyword>
<organism evidence="2 3">
    <name type="scientific">Flavobacterium macrobrachii</name>
    <dbReference type="NCBI Taxonomy" id="591204"/>
    <lineage>
        <taxon>Bacteria</taxon>
        <taxon>Pseudomonadati</taxon>
        <taxon>Bacteroidota</taxon>
        <taxon>Flavobacteriia</taxon>
        <taxon>Flavobacteriales</taxon>
        <taxon>Flavobacteriaceae</taxon>
        <taxon>Flavobacterium</taxon>
    </lineage>
</organism>
<feature type="transmembrane region" description="Helical" evidence="1">
    <location>
        <begin position="209"/>
        <end position="235"/>
    </location>
</feature>
<feature type="transmembrane region" description="Helical" evidence="1">
    <location>
        <begin position="46"/>
        <end position="65"/>
    </location>
</feature>
<keyword evidence="1" id="KW-0472">Membrane</keyword>
<name>A0ABS2CT68_9FLAO</name>
<dbReference type="Proteomes" id="UP000759529">
    <property type="component" value="Unassembled WGS sequence"/>
</dbReference>
<dbReference type="RefSeq" id="WP_187658264.1">
    <property type="nucleotide sequence ID" value="NZ_JACSOD020000396.1"/>
</dbReference>
<accession>A0ABS2CT68</accession>
<sequence length="426" mass="50369">MTFKQFYLLSLFGITFSIASYLFFLWLSHSNKNKQNSFYKEINQGLLFIIFAILSWSVVAIYKIFDLKEFTLSYIINDRILSSMNNLFLFLSLAFFPIKKKNRFTLYFVKKEKWVINVFIVFSLVISFFTITDKVSDSFNFISRLLIVGLDSIFSIVCLSAIGYILYQSYKELGFGKWMLTYITIVISMFSLTQILLPLSKMLPGALSLFYPYFLAFFIICLSQFVFLIATYYSVLYFSLTNKSSLENNIIKDKNTNSQEISEVLKVEIGYNQDKKLFYLTLTFIDEFQKEYTETNENSKLLQPLLYWMLFSYAKKQNVMLTHQDMAIAKFRMVDYWNKESDFKLTQELLFFNESGHFELKINGQNITINDMIFLKSKLSVKELFKKYFICFVPSDVKTAQQLYNKKNADKYLLEHFEGFYFNISE</sequence>